<feature type="compositionally biased region" description="Pro residues" evidence="1">
    <location>
        <begin position="79"/>
        <end position="90"/>
    </location>
</feature>
<protein>
    <submittedName>
        <fullName evidence="2">Uncharacterized protein</fullName>
    </submittedName>
</protein>
<feature type="compositionally biased region" description="Low complexity" evidence="1">
    <location>
        <begin position="35"/>
        <end position="54"/>
    </location>
</feature>
<reference evidence="2" key="1">
    <citation type="submission" date="2019-05" db="EMBL/GenBank/DDBJ databases">
        <authorList>
            <person name="Naeem R."/>
            <person name="Antony C."/>
            <person name="Guan Q."/>
        </authorList>
    </citation>
    <scope>NUCLEOTIDE SEQUENCE</scope>
    <source>
        <strain evidence="2">3</strain>
    </source>
</reference>
<dbReference type="AlphaFoldDB" id="A0A653F578"/>
<feature type="region of interest" description="Disordered" evidence="1">
    <location>
        <begin position="25"/>
        <end position="103"/>
    </location>
</feature>
<dbReference type="EMBL" id="LR589380">
    <property type="protein sequence ID" value="VTP04914.1"/>
    <property type="molecule type" value="Genomic_DNA"/>
</dbReference>
<accession>A0A653F578</accession>
<proteinExistence type="predicted"/>
<feature type="compositionally biased region" description="Low complexity" evidence="1">
    <location>
        <begin position="135"/>
        <end position="147"/>
    </location>
</feature>
<organism evidence="2">
    <name type="scientific">Mycobacterium kansasii</name>
    <dbReference type="NCBI Taxonomy" id="1768"/>
    <lineage>
        <taxon>Bacteria</taxon>
        <taxon>Bacillati</taxon>
        <taxon>Actinomycetota</taxon>
        <taxon>Actinomycetes</taxon>
        <taxon>Mycobacteriales</taxon>
        <taxon>Mycobacteriaceae</taxon>
        <taxon>Mycobacterium</taxon>
    </lineage>
</organism>
<feature type="compositionally biased region" description="Basic and acidic residues" evidence="1">
    <location>
        <begin position="25"/>
        <end position="34"/>
    </location>
</feature>
<name>A0A653F578_MYCKA</name>
<feature type="compositionally biased region" description="Basic and acidic residues" evidence="1">
    <location>
        <begin position="61"/>
        <end position="76"/>
    </location>
</feature>
<evidence type="ECO:0000313" key="2">
    <source>
        <dbReference type="EMBL" id="VTP04914.1"/>
    </source>
</evidence>
<gene>
    <name evidence="2" type="ORF">BIN_B_04754</name>
</gene>
<feature type="region of interest" description="Disordered" evidence="1">
    <location>
        <begin position="133"/>
        <end position="156"/>
    </location>
</feature>
<sequence length="224" mass="21799">MGCCGCAGGVAEAVIPLVAPIPDARPDWKLDPELARGAADAGETAPAEGAAEAGTVPEPSCDGKPDANDGEPDPKLGIRPPPPPEPPPEPSGDAGKGGVMPGPFGLGPHLPPCVSGLGSGPVKAHLSCWSPPLPSAAAPSKPASPSSDHLAELPSAGWDDPDHLSCFCFPPGGLGFGPSDGAGPRGSGASKFTALIWPSALAACSSTMVSASPAAAAKIDCAAT</sequence>
<evidence type="ECO:0000256" key="1">
    <source>
        <dbReference type="SAM" id="MobiDB-lite"/>
    </source>
</evidence>